<sequence>MSLNTHTLKKTLAVAIMTTCILGGMQEQTHATILNQEQSETGILKFLKKKNKKADNEDAKVTEEKKSTLKKYDEVITSDAISQKGVIDIHRVKKDYFFELDKSLLGRDFLLVNKISKVPTEINELGFNKGINYQNLLIKFELDTILKKVWVKTYKAAYSSKEGDAITKSFEDNYISSIRESFDLACLGKDSTSYVFKVNKVFDGSEKSLNDLFGILGMPGSAVSKLSKINEVKSFPENAIIKSLLTTKAEGITVSIEVTSNIVLLNEKPMKPRFADKRVGFFSTKHFYFNDDQQALENRELVNRWRLEPKKEDVEKYLAGELVEPQKQIVYYIDPSTPKQWRQAIKDGINDWQVAFEQAGFKNAIIAKDAPINDPDFDGDDVRYSMVTYAASSQANAMGPSVVDPRSGEIIEADIIWWHNVMTALQSWIRIQTGAIDPKARANKFENEHMAHAIRFVSSHEVGHTLGLMHNMGASYAYPVDSLRSKTYTERMGGTAPSIMDYARFNYVAQPEDGVENITPQIGVYDIFAIGWAYKWNNKTNPWDELNDQSVMIRKHETDPLYHYGPQQDGKNTIDPSAQSEDLGDNSMKASRYGLKNLKRIVPQVENWTYEEGQDYEKAGKMMMGIIGQWFTYANHVVTNVGGIYLDQPVYGEQKAAYTHVEKAKQKDAIKYLIDEVIDIPEWLTKSEIYKKTYPIKESPIGDIEYAPTTLFRDLHARIFYSLLQKERLLRMLENEAVNGNKAYTVANMLNDLHQGIFKKTIKGYKLNVYDRQSQKNYIDALIITQNKAMEKTTKKSLHSDCSCSLHHHMPVLCDYSVRTVDMFEDEKAVGDDTRNFNRNLVYATMNRVSDAVSMKRGELMKIRSLLKKRLTIKDEATRYHYTDLILRIEEALNMK</sequence>
<accession>A0A4Q7VJG2</accession>
<dbReference type="CDD" id="cd04276">
    <property type="entry name" value="ZnMc_MMP_like_2"/>
    <property type="match status" value="1"/>
</dbReference>
<evidence type="ECO:0000313" key="6">
    <source>
        <dbReference type="Proteomes" id="UP000293562"/>
    </source>
</evidence>
<feature type="compositionally biased region" description="Polar residues" evidence="1">
    <location>
        <begin position="569"/>
        <end position="580"/>
    </location>
</feature>
<dbReference type="InterPro" id="IPR034032">
    <property type="entry name" value="Zn_MMP-like_bac"/>
</dbReference>
<dbReference type="EMBL" id="SHKN01000001">
    <property type="protein sequence ID" value="RZT96341.1"/>
    <property type="molecule type" value="Genomic_DNA"/>
</dbReference>
<dbReference type="InterPro" id="IPR033428">
    <property type="entry name" value="DUF5118"/>
</dbReference>
<evidence type="ECO:0000259" key="3">
    <source>
        <dbReference type="Pfam" id="PF17148"/>
    </source>
</evidence>
<keyword evidence="6" id="KW-1185">Reference proteome</keyword>
<dbReference type="Proteomes" id="UP000293562">
    <property type="component" value="Unassembled WGS sequence"/>
</dbReference>
<name>A0A4Q7VJG2_9BACT</name>
<feature type="domain" description="DUF5117" evidence="3">
    <location>
        <begin position="130"/>
        <end position="310"/>
    </location>
</feature>
<dbReference type="SUPFAM" id="SSF55486">
    <property type="entry name" value="Metalloproteases ('zincins'), catalytic domain"/>
    <property type="match status" value="1"/>
</dbReference>
<feature type="region of interest" description="Disordered" evidence="1">
    <location>
        <begin position="562"/>
        <end position="586"/>
    </location>
</feature>
<dbReference type="Pfam" id="PF17148">
    <property type="entry name" value="DUF5117"/>
    <property type="match status" value="1"/>
</dbReference>
<dbReference type="PANTHER" id="PTHR38478:SF1">
    <property type="entry name" value="ZINC DEPENDENT METALLOPROTEASE DOMAIN LIPOPROTEIN"/>
    <property type="match status" value="1"/>
</dbReference>
<evidence type="ECO:0000259" key="2">
    <source>
        <dbReference type="Pfam" id="PF16313"/>
    </source>
</evidence>
<protein>
    <submittedName>
        <fullName evidence="5">Uncharacterized protein DUF5118</fullName>
    </submittedName>
</protein>
<comment type="caution">
    <text evidence="5">The sequence shown here is derived from an EMBL/GenBank/DDBJ whole genome shotgun (WGS) entry which is preliminary data.</text>
</comment>
<dbReference type="AlphaFoldDB" id="A0A4Q7VJG2"/>
<dbReference type="GO" id="GO:0008237">
    <property type="term" value="F:metallopeptidase activity"/>
    <property type="evidence" value="ECO:0007669"/>
    <property type="project" value="InterPro"/>
</dbReference>
<gene>
    <name evidence="5" type="ORF">EV201_0979</name>
</gene>
<feature type="domain" description="EcxA zinc-binding" evidence="2">
    <location>
        <begin position="443"/>
        <end position="762"/>
    </location>
</feature>
<dbReference type="RefSeq" id="WP_207224384.1">
    <property type="nucleotide sequence ID" value="NZ_SHKN01000001.1"/>
</dbReference>
<dbReference type="InterPro" id="IPR032534">
    <property type="entry name" value="EcxA_zinc-bd"/>
</dbReference>
<reference evidence="5 6" key="1">
    <citation type="submission" date="2019-02" db="EMBL/GenBank/DDBJ databases">
        <title>Genomic Encyclopedia of Type Strains, Phase IV (KMG-IV): sequencing the most valuable type-strain genomes for metagenomic binning, comparative biology and taxonomic classification.</title>
        <authorList>
            <person name="Goeker M."/>
        </authorList>
    </citation>
    <scope>NUCLEOTIDE SEQUENCE [LARGE SCALE GENOMIC DNA]</scope>
    <source>
        <strain evidence="5 6">DSM 28825</strain>
    </source>
</reference>
<evidence type="ECO:0000256" key="1">
    <source>
        <dbReference type="SAM" id="MobiDB-lite"/>
    </source>
</evidence>
<feature type="domain" description="DUF5118" evidence="4">
    <location>
        <begin position="70"/>
        <end position="118"/>
    </location>
</feature>
<dbReference type="InterPro" id="IPR024079">
    <property type="entry name" value="MetalloPept_cat_dom_sf"/>
</dbReference>
<evidence type="ECO:0000313" key="5">
    <source>
        <dbReference type="EMBL" id="RZT96341.1"/>
    </source>
</evidence>
<organism evidence="5 6">
    <name type="scientific">Ancylomarina subtilis</name>
    <dbReference type="NCBI Taxonomy" id="1639035"/>
    <lineage>
        <taxon>Bacteria</taxon>
        <taxon>Pseudomonadati</taxon>
        <taxon>Bacteroidota</taxon>
        <taxon>Bacteroidia</taxon>
        <taxon>Marinilabiliales</taxon>
        <taxon>Marinifilaceae</taxon>
        <taxon>Ancylomarina</taxon>
    </lineage>
</organism>
<proteinExistence type="predicted"/>
<dbReference type="InterPro" id="IPR033413">
    <property type="entry name" value="DUF5117"/>
</dbReference>
<evidence type="ECO:0000259" key="4">
    <source>
        <dbReference type="Pfam" id="PF17162"/>
    </source>
</evidence>
<dbReference type="Gene3D" id="3.40.390.10">
    <property type="entry name" value="Collagenase (Catalytic Domain)"/>
    <property type="match status" value="1"/>
</dbReference>
<dbReference type="Pfam" id="PF16313">
    <property type="entry name" value="DUF4953"/>
    <property type="match status" value="1"/>
</dbReference>
<dbReference type="PANTHER" id="PTHR38478">
    <property type="entry name" value="PEPTIDASE M1A AND M12B"/>
    <property type="match status" value="1"/>
</dbReference>
<dbReference type="Pfam" id="PF17162">
    <property type="entry name" value="DUF5118"/>
    <property type="match status" value="1"/>
</dbReference>